<dbReference type="Gene3D" id="1.10.150.130">
    <property type="match status" value="1"/>
</dbReference>
<organism evidence="5 6">
    <name type="scientific">Chryseobacterium glaciei</name>
    <dbReference type="NCBI Taxonomy" id="1685010"/>
    <lineage>
        <taxon>Bacteria</taxon>
        <taxon>Pseudomonadati</taxon>
        <taxon>Bacteroidota</taxon>
        <taxon>Flavobacteriia</taxon>
        <taxon>Flavobacteriales</taxon>
        <taxon>Weeksellaceae</taxon>
        <taxon>Chryseobacterium group</taxon>
        <taxon>Chryseobacterium</taxon>
    </lineage>
</organism>
<evidence type="ECO:0000256" key="3">
    <source>
        <dbReference type="ARBA" id="ARBA00023172"/>
    </source>
</evidence>
<dbReference type="SUPFAM" id="SSF56349">
    <property type="entry name" value="DNA breaking-rejoining enzymes"/>
    <property type="match status" value="1"/>
</dbReference>
<dbReference type="InterPro" id="IPR050090">
    <property type="entry name" value="Tyrosine_recombinase_XerCD"/>
</dbReference>
<dbReference type="InterPro" id="IPR002104">
    <property type="entry name" value="Integrase_catalytic"/>
</dbReference>
<dbReference type="GO" id="GO:0003677">
    <property type="term" value="F:DNA binding"/>
    <property type="evidence" value="ECO:0007669"/>
    <property type="project" value="UniProtKB-KW"/>
</dbReference>
<keyword evidence="6" id="KW-1185">Reference proteome</keyword>
<dbReference type="OrthoDB" id="1094492at2"/>
<name>A0A172XSF2_9FLAO</name>
<dbReference type="GO" id="GO:0006310">
    <property type="term" value="P:DNA recombination"/>
    <property type="evidence" value="ECO:0007669"/>
    <property type="project" value="UniProtKB-KW"/>
</dbReference>
<dbReference type="Pfam" id="PF13102">
    <property type="entry name" value="Phage_int_SAM_5"/>
    <property type="match status" value="1"/>
</dbReference>
<keyword evidence="2" id="KW-0238">DNA-binding</keyword>
<evidence type="ECO:0000313" key="5">
    <source>
        <dbReference type="EMBL" id="ANF49949.1"/>
    </source>
</evidence>
<sequence length="402" mass="47388">MATIKIIQRTKVLSNGLFPIFLRITKDRKSKFISLNLSCETSQWNETKSEFRKSYPNFKQLNHSLIEIKNRAEKIVTDTVSQGEDITLEEFEELFFNFKNDKKISVNDFWNNHIDDLNKTGRTGNARFFKDSKQSFMKFLNDKTIYFKDITPLLLDKYEIFLRERGNMDSSIAVKMRSIRALYNDAIKKEYAKKENYPFDKYKLSKLKGATNKRALSIENVHKIKELDTTKYPTLINTKNYFLFSYYTGGMNFHDMMKLTWDNITEDRITYIRSKTKGKFNIKILDPVQEILDYYKSQNRKTPYVFPIILKEDSTPLQLEYRKEKTLKKYNKDLREIARICKIDDKITSYVARHSFATNLKQKGVSTDIISEAMGHQNLAITQAYLKELENDVIDDAMSKLL</sequence>
<dbReference type="AlphaFoldDB" id="A0A172XSF2"/>
<dbReference type="Gene3D" id="1.10.443.10">
    <property type="entry name" value="Intergrase catalytic core"/>
    <property type="match status" value="1"/>
</dbReference>
<dbReference type="PANTHER" id="PTHR30349:SF64">
    <property type="entry name" value="PROPHAGE INTEGRASE INTD-RELATED"/>
    <property type="match status" value="1"/>
</dbReference>
<dbReference type="InterPro" id="IPR025269">
    <property type="entry name" value="SAM-like_dom"/>
</dbReference>
<dbReference type="Pfam" id="PF00589">
    <property type="entry name" value="Phage_integrase"/>
    <property type="match status" value="1"/>
</dbReference>
<accession>A0A172XSF2</accession>
<proteinExistence type="inferred from homology"/>
<dbReference type="Pfam" id="PF17293">
    <property type="entry name" value="Arm-DNA-bind_5"/>
    <property type="match status" value="1"/>
</dbReference>
<dbReference type="RefSeq" id="WP_066752085.1">
    <property type="nucleotide sequence ID" value="NZ_CP015199.1"/>
</dbReference>
<dbReference type="PANTHER" id="PTHR30349">
    <property type="entry name" value="PHAGE INTEGRASE-RELATED"/>
    <property type="match status" value="1"/>
</dbReference>
<dbReference type="CDD" id="cd01185">
    <property type="entry name" value="INTN1_C_like"/>
    <property type="match status" value="1"/>
</dbReference>
<dbReference type="PROSITE" id="PS51898">
    <property type="entry name" value="TYR_RECOMBINASE"/>
    <property type="match status" value="1"/>
</dbReference>
<dbReference type="InterPro" id="IPR010998">
    <property type="entry name" value="Integrase_recombinase_N"/>
</dbReference>
<evidence type="ECO:0000256" key="2">
    <source>
        <dbReference type="ARBA" id="ARBA00023125"/>
    </source>
</evidence>
<dbReference type="STRING" id="1685010.A0O34_05150"/>
<gene>
    <name evidence="5" type="ORF">A0O34_05150</name>
</gene>
<dbReference type="Proteomes" id="UP000077824">
    <property type="component" value="Chromosome"/>
</dbReference>
<dbReference type="KEGG" id="chh:A0O34_05150"/>
<dbReference type="EMBL" id="CP015199">
    <property type="protein sequence ID" value="ANF49949.1"/>
    <property type="molecule type" value="Genomic_DNA"/>
</dbReference>
<feature type="domain" description="Tyr recombinase" evidence="4">
    <location>
        <begin position="211"/>
        <end position="399"/>
    </location>
</feature>
<reference evidence="5 6" key="1">
    <citation type="submission" date="2016-04" db="EMBL/GenBank/DDBJ databases">
        <title>Complete Genome Sequence of Chryseobacterium sp. IHBB 10212.</title>
        <authorList>
            <person name="Pal M."/>
            <person name="Swarnkar M.K."/>
            <person name="Kaushal K."/>
            <person name="Chhibber S."/>
            <person name="Singh A.K."/>
            <person name="Gulati A."/>
        </authorList>
    </citation>
    <scope>NUCLEOTIDE SEQUENCE [LARGE SCALE GENOMIC DNA]</scope>
    <source>
        <strain evidence="5 6">IHBB 10212</strain>
    </source>
</reference>
<dbReference type="InterPro" id="IPR011010">
    <property type="entry name" value="DNA_brk_join_enz"/>
</dbReference>
<keyword evidence="3" id="KW-0233">DNA recombination</keyword>
<dbReference type="GO" id="GO:0015074">
    <property type="term" value="P:DNA integration"/>
    <property type="evidence" value="ECO:0007669"/>
    <property type="project" value="InterPro"/>
</dbReference>
<evidence type="ECO:0000259" key="4">
    <source>
        <dbReference type="PROSITE" id="PS51898"/>
    </source>
</evidence>
<evidence type="ECO:0000256" key="1">
    <source>
        <dbReference type="ARBA" id="ARBA00008857"/>
    </source>
</evidence>
<dbReference type="InterPro" id="IPR013762">
    <property type="entry name" value="Integrase-like_cat_sf"/>
</dbReference>
<dbReference type="InterPro" id="IPR035386">
    <property type="entry name" value="Arm-DNA-bind_5"/>
</dbReference>
<protein>
    <submittedName>
        <fullName evidence="5">Integrase</fullName>
    </submittedName>
</protein>
<evidence type="ECO:0000313" key="6">
    <source>
        <dbReference type="Proteomes" id="UP000077824"/>
    </source>
</evidence>
<comment type="similarity">
    <text evidence="1">Belongs to the 'phage' integrase family.</text>
</comment>